<dbReference type="STRING" id="1453498.LG45_11395"/>
<dbReference type="PROSITE" id="PS51257">
    <property type="entry name" value="PROKAR_LIPOPROTEIN"/>
    <property type="match status" value="1"/>
</dbReference>
<dbReference type="SUPFAM" id="SSF75011">
    <property type="entry name" value="3-carboxy-cis,cis-mucoante lactonizing enzyme"/>
    <property type="match status" value="1"/>
</dbReference>
<evidence type="ECO:0000313" key="2">
    <source>
        <dbReference type="Proteomes" id="UP000029554"/>
    </source>
</evidence>
<gene>
    <name evidence="1" type="ORF">LG45_11395</name>
</gene>
<name>A0A095TZB1_9FLAO</name>
<dbReference type="EMBL" id="JRHH01000004">
    <property type="protein sequence ID" value="KGD67718.1"/>
    <property type="molecule type" value="Genomic_DNA"/>
</dbReference>
<protein>
    <recommendedName>
        <fullName evidence="3">Lipoprotein</fullName>
    </recommendedName>
</protein>
<evidence type="ECO:0008006" key="3">
    <source>
        <dbReference type="Google" id="ProtNLM"/>
    </source>
</evidence>
<keyword evidence="2" id="KW-1185">Reference proteome</keyword>
<dbReference type="RefSeq" id="WP_035127168.1">
    <property type="nucleotide sequence ID" value="NZ_JRHH01000004.1"/>
</dbReference>
<comment type="caution">
    <text evidence="1">The sequence shown here is derived from an EMBL/GenBank/DDBJ whole genome shotgun (WGS) entry which is preliminary data.</text>
</comment>
<organism evidence="1 2">
    <name type="scientific">Flavobacterium aquatile LMG 4008 = ATCC 11947</name>
    <dbReference type="NCBI Taxonomy" id="1453498"/>
    <lineage>
        <taxon>Bacteria</taxon>
        <taxon>Pseudomonadati</taxon>
        <taxon>Bacteroidota</taxon>
        <taxon>Flavobacteriia</taxon>
        <taxon>Flavobacteriales</taxon>
        <taxon>Flavobacteriaceae</taxon>
        <taxon>Flavobacterium</taxon>
    </lineage>
</organism>
<dbReference type="Proteomes" id="UP000029554">
    <property type="component" value="Unassembled WGS sequence"/>
</dbReference>
<sequence>MKNLFLTVSIVSLLFVSCDDDDTTNSNDDLMLVTTSNTSGTVSFTNLSQSNPVPANFTVGGVDNDGAFFSPISNRLIIASRTNNRLEQYQGIEEALDGGSTTLEMQFASASDFDNPREISISDDKIVVTQDQSVANGNTNKFLVYQRNTSGLVLVNEYTVDFKVWGIHVEGSTLYAVADLTGDIVVFNNFFSNLTGAITPTKRVTIEGLVRTHGLTFSSQDNCLVLTDIGNALLDNDGAIIVINDFTNVLADTANLGTIALSNQIKISGSNTHLGNPVDVSYDSSSEKIYVAERLFGSGQVLTFDKPSTSSNQAPQSFRTEAGVSSVYLYR</sequence>
<dbReference type="OrthoDB" id="834772at2"/>
<accession>A0A095TZB1</accession>
<proteinExistence type="predicted"/>
<evidence type="ECO:0000313" key="1">
    <source>
        <dbReference type="EMBL" id="KGD67718.1"/>
    </source>
</evidence>
<dbReference type="AlphaFoldDB" id="A0A095TZB1"/>
<dbReference type="eggNOG" id="COG3391">
    <property type="taxonomic scope" value="Bacteria"/>
</dbReference>
<reference evidence="1 2" key="1">
    <citation type="submission" date="2014-09" db="EMBL/GenBank/DDBJ databases">
        <title>Whole Genome Shotgun of Flavobacterium aquatile LMG 4008.</title>
        <authorList>
            <person name="Gale A.N."/>
            <person name="Pipes S.E."/>
            <person name="Newman J.D."/>
        </authorList>
    </citation>
    <scope>NUCLEOTIDE SEQUENCE [LARGE SCALE GENOMIC DNA]</scope>
    <source>
        <strain evidence="1 2">LMG 4008</strain>
    </source>
</reference>